<keyword evidence="2" id="KW-1185">Reference proteome</keyword>
<dbReference type="AlphaFoldDB" id="A0AAE0ZVV3"/>
<dbReference type="EMBL" id="JAWDGP010003268">
    <property type="protein sequence ID" value="KAK3775826.1"/>
    <property type="molecule type" value="Genomic_DNA"/>
</dbReference>
<evidence type="ECO:0000313" key="2">
    <source>
        <dbReference type="Proteomes" id="UP001283361"/>
    </source>
</evidence>
<protein>
    <submittedName>
        <fullName evidence="1">Uncharacterized protein</fullName>
    </submittedName>
</protein>
<evidence type="ECO:0000313" key="1">
    <source>
        <dbReference type="EMBL" id="KAK3775826.1"/>
    </source>
</evidence>
<sequence length="75" mass="8562">MFLKSQHLLIFDLSPRTIPAQCYSHRQSDLGPNVTNTEGAGQKRKWLEKQKRREKYIATDVILVVPGRRGLVLTG</sequence>
<organism evidence="1 2">
    <name type="scientific">Elysia crispata</name>
    <name type="common">lettuce slug</name>
    <dbReference type="NCBI Taxonomy" id="231223"/>
    <lineage>
        <taxon>Eukaryota</taxon>
        <taxon>Metazoa</taxon>
        <taxon>Spiralia</taxon>
        <taxon>Lophotrochozoa</taxon>
        <taxon>Mollusca</taxon>
        <taxon>Gastropoda</taxon>
        <taxon>Heterobranchia</taxon>
        <taxon>Euthyneura</taxon>
        <taxon>Panpulmonata</taxon>
        <taxon>Sacoglossa</taxon>
        <taxon>Placobranchoidea</taxon>
        <taxon>Plakobranchidae</taxon>
        <taxon>Elysia</taxon>
    </lineage>
</organism>
<dbReference type="Proteomes" id="UP001283361">
    <property type="component" value="Unassembled WGS sequence"/>
</dbReference>
<name>A0AAE0ZVV3_9GAST</name>
<accession>A0AAE0ZVV3</accession>
<proteinExistence type="predicted"/>
<reference evidence="1" key="1">
    <citation type="journal article" date="2023" name="G3 (Bethesda)">
        <title>A reference genome for the long-term kleptoplast-retaining sea slug Elysia crispata morphotype clarki.</title>
        <authorList>
            <person name="Eastman K.E."/>
            <person name="Pendleton A.L."/>
            <person name="Shaikh M.A."/>
            <person name="Suttiyut T."/>
            <person name="Ogas R."/>
            <person name="Tomko P."/>
            <person name="Gavelis G."/>
            <person name="Widhalm J.R."/>
            <person name="Wisecaver J.H."/>
        </authorList>
    </citation>
    <scope>NUCLEOTIDE SEQUENCE</scope>
    <source>
        <strain evidence="1">ECLA1</strain>
    </source>
</reference>
<comment type="caution">
    <text evidence="1">The sequence shown here is derived from an EMBL/GenBank/DDBJ whole genome shotgun (WGS) entry which is preliminary data.</text>
</comment>
<gene>
    <name evidence="1" type="ORF">RRG08_041539</name>
</gene>